<name>A4J0U9_DESRM</name>
<dbReference type="HOGENOM" id="CLU_070764_7_1_9"/>
<proteinExistence type="inferred from homology"/>
<evidence type="ECO:0000259" key="3">
    <source>
        <dbReference type="Pfam" id="PF00881"/>
    </source>
</evidence>
<gene>
    <name evidence="4" type="ordered locus">Dred_0153</name>
</gene>
<reference evidence="4 5" key="1">
    <citation type="submission" date="2007-03" db="EMBL/GenBank/DDBJ databases">
        <title>Complete sequence of Desulfotomaculum reducens MI-1.</title>
        <authorList>
            <consortium name="US DOE Joint Genome Institute"/>
            <person name="Copeland A."/>
            <person name="Lucas S."/>
            <person name="Lapidus A."/>
            <person name="Barry K."/>
            <person name="Detter J.C."/>
            <person name="Glavina del Rio T."/>
            <person name="Hammon N."/>
            <person name="Israni S."/>
            <person name="Dalin E."/>
            <person name="Tice H."/>
            <person name="Pitluck S."/>
            <person name="Sims D."/>
            <person name="Brettin T."/>
            <person name="Bruce D."/>
            <person name="Han C."/>
            <person name="Tapia R."/>
            <person name="Schmutz J."/>
            <person name="Larimer F."/>
            <person name="Land M."/>
            <person name="Hauser L."/>
            <person name="Kyrpides N."/>
            <person name="Kim E."/>
            <person name="Tebo B.M."/>
            <person name="Richardson P."/>
        </authorList>
    </citation>
    <scope>NUCLEOTIDE SEQUENCE [LARGE SCALE GENOMIC DNA]</scope>
    <source>
        <strain evidence="4 5">MI-1</strain>
    </source>
</reference>
<evidence type="ECO:0000256" key="2">
    <source>
        <dbReference type="ARBA" id="ARBA00023002"/>
    </source>
</evidence>
<comment type="similarity">
    <text evidence="1">Belongs to the nitroreductase family.</text>
</comment>
<dbReference type="KEGG" id="drm:Dred_0153"/>
<dbReference type="GO" id="GO:0016491">
    <property type="term" value="F:oxidoreductase activity"/>
    <property type="evidence" value="ECO:0007669"/>
    <property type="project" value="UniProtKB-KW"/>
</dbReference>
<dbReference type="InterPro" id="IPR000415">
    <property type="entry name" value="Nitroreductase-like"/>
</dbReference>
<dbReference type="eggNOG" id="COG0778">
    <property type="taxonomic scope" value="Bacteria"/>
</dbReference>
<evidence type="ECO:0000313" key="5">
    <source>
        <dbReference type="Proteomes" id="UP000001556"/>
    </source>
</evidence>
<feature type="domain" description="Nitroreductase" evidence="3">
    <location>
        <begin position="68"/>
        <end position="152"/>
    </location>
</feature>
<dbReference type="PANTHER" id="PTHR43673:SF10">
    <property type="entry name" value="NADH DEHYDROGENASE_NAD(P)H NITROREDUCTASE XCC3605-RELATED"/>
    <property type="match status" value="1"/>
</dbReference>
<organism evidence="4 5">
    <name type="scientific">Desulforamulus reducens (strain ATCC BAA-1160 / DSM 100696 / MI-1)</name>
    <name type="common">Desulfotomaculum reducens</name>
    <dbReference type="NCBI Taxonomy" id="349161"/>
    <lineage>
        <taxon>Bacteria</taxon>
        <taxon>Bacillati</taxon>
        <taxon>Bacillota</taxon>
        <taxon>Clostridia</taxon>
        <taxon>Eubacteriales</taxon>
        <taxon>Peptococcaceae</taxon>
        <taxon>Desulforamulus</taxon>
    </lineage>
</organism>
<feature type="domain" description="Nitroreductase" evidence="3">
    <location>
        <begin position="10"/>
        <end position="66"/>
    </location>
</feature>
<protein>
    <submittedName>
        <fullName evidence="4">Nitroreductase</fullName>
    </submittedName>
</protein>
<keyword evidence="2" id="KW-0560">Oxidoreductase</keyword>
<evidence type="ECO:0000256" key="1">
    <source>
        <dbReference type="ARBA" id="ARBA00007118"/>
    </source>
</evidence>
<evidence type="ECO:0000313" key="4">
    <source>
        <dbReference type="EMBL" id="ABO48702.1"/>
    </source>
</evidence>
<dbReference type="Pfam" id="PF00881">
    <property type="entry name" value="Nitroreductase"/>
    <property type="match status" value="2"/>
</dbReference>
<dbReference type="SUPFAM" id="SSF55469">
    <property type="entry name" value="FMN-dependent nitroreductase-like"/>
    <property type="match status" value="1"/>
</dbReference>
<accession>A4J0U9</accession>
<dbReference type="STRING" id="349161.Dred_0153"/>
<dbReference type="PANTHER" id="PTHR43673">
    <property type="entry name" value="NAD(P)H NITROREDUCTASE YDGI-RELATED"/>
    <property type="match status" value="1"/>
</dbReference>
<dbReference type="Gene3D" id="3.40.109.10">
    <property type="entry name" value="NADH Oxidase"/>
    <property type="match status" value="1"/>
</dbReference>
<dbReference type="InterPro" id="IPR029479">
    <property type="entry name" value="Nitroreductase"/>
</dbReference>
<keyword evidence="5" id="KW-1185">Reference proteome</keyword>
<dbReference type="Proteomes" id="UP000001556">
    <property type="component" value="Chromosome"/>
</dbReference>
<sequence length="174" mass="18882">MLTKDVIAAIEQRCSVHSFTGEPIPEATVGRLVEAALRAPSAGNLQPWKLVVVFKDEVKRDLAGACERESFIADAPVNIVVCLEKGKSEQVYGPEGQVYQYQDIGAAIENMLLAATGYGYGTCWVAAFQEDKVSQILQLGGDLRPVAIVAVGNTDEKQEPVARRNAEDVVRIIH</sequence>
<dbReference type="AlphaFoldDB" id="A4J0U9"/>
<dbReference type="EMBL" id="CP000612">
    <property type="protein sequence ID" value="ABO48702.1"/>
    <property type="molecule type" value="Genomic_DNA"/>
</dbReference>